<dbReference type="OrthoDB" id="1031873at2"/>
<reference evidence="1 2" key="1">
    <citation type="submission" date="2017-04" db="EMBL/GenBank/DDBJ databases">
        <authorList>
            <person name="Afonso C.L."/>
            <person name="Miller P.J."/>
            <person name="Scott M.A."/>
            <person name="Spackman E."/>
            <person name="Goraichik I."/>
            <person name="Dimitrov K.M."/>
            <person name="Suarez D.L."/>
            <person name="Swayne D.E."/>
        </authorList>
    </citation>
    <scope>NUCLEOTIDE SEQUENCE [LARGE SCALE GENOMIC DNA]</scope>
    <source>
        <strain evidence="1 2">DSM 19625</strain>
    </source>
</reference>
<dbReference type="Proteomes" id="UP000192678">
    <property type="component" value="Unassembled WGS sequence"/>
</dbReference>
<accession>A0A1W2B9H7</accession>
<evidence type="ECO:0000313" key="1">
    <source>
        <dbReference type="EMBL" id="SMC69625.1"/>
    </source>
</evidence>
<gene>
    <name evidence="1" type="ORF">SAMN04488101_102228</name>
</gene>
<protein>
    <recommendedName>
        <fullName evidence="3">PKD domain-containing protein</fullName>
    </recommendedName>
</protein>
<dbReference type="AlphaFoldDB" id="A0A1W2B9H7"/>
<keyword evidence="2" id="KW-1185">Reference proteome</keyword>
<dbReference type="RefSeq" id="WP_084287865.1">
    <property type="nucleotide sequence ID" value="NZ_FWYB01000002.1"/>
</dbReference>
<organism evidence="1 2">
    <name type="scientific">Pedobacter nyackensis</name>
    <dbReference type="NCBI Taxonomy" id="475255"/>
    <lineage>
        <taxon>Bacteria</taxon>
        <taxon>Pseudomonadati</taxon>
        <taxon>Bacteroidota</taxon>
        <taxon>Sphingobacteriia</taxon>
        <taxon>Sphingobacteriales</taxon>
        <taxon>Sphingobacteriaceae</taxon>
        <taxon>Pedobacter</taxon>
    </lineage>
</organism>
<sequence length="363" mass="40753">MKKLYHTGIFMILCIVAVSCKKEEKVEIVTLSKAGEEFYFGEKVKVWAGTQGGNNTTVSYKWTATGGTFDGWRTQNLFENLWIAPVKAGEYTVTAKADLDGKTSERSTTMRVTKYFFDEFQSRFTFDGNGWSTSDVVDAPVKVINADPLKSTIEITANTVNKTAIIKRDLNLAELKIPFSLSTRLGWKSFFRADQPIIVSIFFQQPRTHTDYPFMREIRWEYWPTVDPATKDNFQLRYETFTPSSGISKFSVAGAVLPAPQTLINPIKGRNPIFRSGDGVEKTLAFAIDANNIFTAYVDGNLWVTSDGIKKWLDYCKANYPGFEDPVGLRFQIAYPGKANTTEKGTLGVINSLYINNDGTIVK</sequence>
<name>A0A1W2B9H7_9SPHI</name>
<dbReference type="PROSITE" id="PS51257">
    <property type="entry name" value="PROKAR_LIPOPROTEIN"/>
    <property type="match status" value="1"/>
</dbReference>
<evidence type="ECO:0008006" key="3">
    <source>
        <dbReference type="Google" id="ProtNLM"/>
    </source>
</evidence>
<dbReference type="STRING" id="475255.SAMN04488101_102228"/>
<proteinExistence type="predicted"/>
<evidence type="ECO:0000313" key="2">
    <source>
        <dbReference type="Proteomes" id="UP000192678"/>
    </source>
</evidence>
<dbReference type="EMBL" id="FWYB01000002">
    <property type="protein sequence ID" value="SMC69625.1"/>
    <property type="molecule type" value="Genomic_DNA"/>
</dbReference>